<protein>
    <submittedName>
        <fullName evidence="1">Uncharacterized protein</fullName>
    </submittedName>
</protein>
<accession>A0A368TSA4</accession>
<dbReference type="OrthoDB" id="9914158at2"/>
<evidence type="ECO:0000313" key="2">
    <source>
        <dbReference type="Proteomes" id="UP000252405"/>
    </source>
</evidence>
<dbReference type="AlphaFoldDB" id="A0A368TSA4"/>
<keyword evidence="2" id="KW-1185">Reference proteome</keyword>
<dbReference type="EMBL" id="QPII01000015">
    <property type="protein sequence ID" value="RCV87498.1"/>
    <property type="molecule type" value="Genomic_DNA"/>
</dbReference>
<dbReference type="Proteomes" id="UP000252405">
    <property type="component" value="Unassembled WGS sequence"/>
</dbReference>
<sequence>MPNHDTTLEEKLDNIETHAHRAWALASMLQTYLDQDMNRLTKEVLTETVDEIWEKLDAIGAELHHRPEAAQ</sequence>
<comment type="caution">
    <text evidence="1">The sequence shown here is derived from an EMBL/GenBank/DDBJ whole genome shotgun (WGS) entry which is preliminary data.</text>
</comment>
<dbReference type="RefSeq" id="WP_114480207.1">
    <property type="nucleotide sequence ID" value="NZ_QPII01000015.1"/>
</dbReference>
<reference evidence="1 2" key="1">
    <citation type="submission" date="2018-07" db="EMBL/GenBank/DDBJ databases">
        <title>Halomonas montanilacus sp. nov., isolated from Lake Pengyan on Tibetan Plateau.</title>
        <authorList>
            <person name="Lu H."/>
            <person name="Xing P."/>
            <person name="Wu Q."/>
        </authorList>
    </citation>
    <scope>NUCLEOTIDE SEQUENCE [LARGE SCALE GENOMIC DNA]</scope>
    <source>
        <strain evidence="1 2">PYC7W</strain>
    </source>
</reference>
<gene>
    <name evidence="1" type="ORF">DU505_17145</name>
</gene>
<name>A0A368TSA4_9GAMM</name>
<evidence type="ECO:0000313" key="1">
    <source>
        <dbReference type="EMBL" id="RCV87498.1"/>
    </source>
</evidence>
<proteinExistence type="predicted"/>
<organism evidence="1 2">
    <name type="scientific">Billgrantia montanilacus</name>
    <dbReference type="NCBI Taxonomy" id="2282305"/>
    <lineage>
        <taxon>Bacteria</taxon>
        <taxon>Pseudomonadati</taxon>
        <taxon>Pseudomonadota</taxon>
        <taxon>Gammaproteobacteria</taxon>
        <taxon>Oceanospirillales</taxon>
        <taxon>Halomonadaceae</taxon>
        <taxon>Billgrantia</taxon>
    </lineage>
</organism>